<evidence type="ECO:0000313" key="10">
    <source>
        <dbReference type="Proteomes" id="UP000002743"/>
    </source>
</evidence>
<dbReference type="EMBL" id="CP001674">
    <property type="protein sequence ID" value="ACT50954.1"/>
    <property type="molecule type" value="Genomic_DNA"/>
</dbReference>
<dbReference type="GO" id="GO:0043165">
    <property type="term" value="P:Gram-negative-bacterium-type cell outer membrane assembly"/>
    <property type="evidence" value="ECO:0007669"/>
    <property type="project" value="UniProtKB-UniRule"/>
</dbReference>
<dbReference type="CDD" id="cd15830">
    <property type="entry name" value="BamD"/>
    <property type="match status" value="1"/>
</dbReference>
<dbReference type="Gene3D" id="1.25.40.10">
    <property type="entry name" value="Tetratricopeptide repeat domain"/>
    <property type="match status" value="1"/>
</dbReference>
<dbReference type="Pfam" id="PF13525">
    <property type="entry name" value="YfiO"/>
    <property type="match status" value="1"/>
</dbReference>
<name>C6XEH9_METGS</name>
<evidence type="ECO:0000256" key="3">
    <source>
        <dbReference type="ARBA" id="ARBA00023139"/>
    </source>
</evidence>
<reference evidence="9 10" key="2">
    <citation type="journal article" date="2011" name="J. Bacteriol.">
        <title>Genomes of three methylotrophs from a single niche uncover genetic and metabolic divergence of Methylophilaceae.</title>
        <authorList>
            <person name="Lapidus A."/>
            <person name="Clum A."/>
            <person name="Labutti K."/>
            <person name="Kaluzhnaya M.G."/>
            <person name="Lim S."/>
            <person name="Beck D.A."/>
            <person name="Glavina Del Rio T."/>
            <person name="Nolan M."/>
            <person name="Mavromatis K."/>
            <person name="Huntemann M."/>
            <person name="Lucas S."/>
            <person name="Lidstrom M.E."/>
            <person name="Ivanova N."/>
            <person name="Chistoserdova L."/>
        </authorList>
    </citation>
    <scope>NUCLEOTIDE SEQUENCE [LARGE SCALE GENOMIC DNA]</scope>
    <source>
        <strain evidence="9 10">SIP3-4</strain>
    </source>
</reference>
<comment type="subcellular location">
    <subcellularLocation>
        <location evidence="6">Cell outer membrane</location>
        <topology evidence="6">Lipid-anchor</topology>
    </subcellularLocation>
</comment>
<dbReference type="eggNOG" id="COG4105">
    <property type="taxonomic scope" value="Bacteria"/>
</dbReference>
<evidence type="ECO:0000256" key="1">
    <source>
        <dbReference type="ARBA" id="ARBA00022729"/>
    </source>
</evidence>
<evidence type="ECO:0000256" key="6">
    <source>
        <dbReference type="HAMAP-Rule" id="MF_00922"/>
    </source>
</evidence>
<protein>
    <recommendedName>
        <fullName evidence="6">Outer membrane protein assembly factor BamD</fullName>
    </recommendedName>
</protein>
<organism evidence="9 10">
    <name type="scientific">Methylovorus glucosotrophus (strain SIP3-4)</name>
    <dbReference type="NCBI Taxonomy" id="582744"/>
    <lineage>
        <taxon>Bacteria</taxon>
        <taxon>Pseudomonadati</taxon>
        <taxon>Pseudomonadota</taxon>
        <taxon>Betaproteobacteria</taxon>
        <taxon>Nitrosomonadales</taxon>
        <taxon>Methylophilaceae</taxon>
        <taxon>Methylovorus</taxon>
    </lineage>
</organism>
<dbReference type="PANTHER" id="PTHR37423:SF1">
    <property type="entry name" value="OUTER MEMBRANE PROTEIN ASSEMBLY FACTOR BAMD"/>
    <property type="match status" value="1"/>
</dbReference>
<feature type="signal peptide" evidence="7">
    <location>
        <begin position="1"/>
        <end position="19"/>
    </location>
</feature>
<evidence type="ECO:0000256" key="7">
    <source>
        <dbReference type="SAM" id="SignalP"/>
    </source>
</evidence>
<dbReference type="Proteomes" id="UP000002743">
    <property type="component" value="Chromosome"/>
</dbReference>
<dbReference type="SUPFAM" id="SSF48452">
    <property type="entry name" value="TPR-like"/>
    <property type="match status" value="1"/>
</dbReference>
<keyword evidence="5 6" id="KW-0449">Lipoprotein</keyword>
<keyword evidence="10" id="KW-1185">Reference proteome</keyword>
<feature type="domain" description="Outer membrane lipoprotein BamD-like" evidence="8">
    <location>
        <begin position="33"/>
        <end position="234"/>
    </location>
</feature>
<comment type="subunit">
    <text evidence="6">Part of the Bam complex.</text>
</comment>
<dbReference type="InterPro" id="IPR039565">
    <property type="entry name" value="BamD-like"/>
</dbReference>
<dbReference type="GO" id="GO:0051205">
    <property type="term" value="P:protein insertion into membrane"/>
    <property type="evidence" value="ECO:0007669"/>
    <property type="project" value="UniProtKB-UniRule"/>
</dbReference>
<comment type="similarity">
    <text evidence="6">Belongs to the BamD family.</text>
</comment>
<keyword evidence="1 6" id="KW-0732">Signal</keyword>
<evidence type="ECO:0000256" key="5">
    <source>
        <dbReference type="ARBA" id="ARBA00023288"/>
    </source>
</evidence>
<dbReference type="InterPro" id="IPR017689">
    <property type="entry name" value="BamD"/>
</dbReference>
<dbReference type="PROSITE" id="PS51257">
    <property type="entry name" value="PROKAR_LIPOPROTEIN"/>
    <property type="match status" value="1"/>
</dbReference>
<dbReference type="HAMAP" id="MF_00922">
    <property type="entry name" value="OM_assembly_BamD"/>
    <property type="match status" value="1"/>
</dbReference>
<evidence type="ECO:0000313" key="9">
    <source>
        <dbReference type="EMBL" id="ACT50954.1"/>
    </source>
</evidence>
<comment type="function">
    <text evidence="6">Part of the outer membrane protein assembly complex, which is involved in assembly and insertion of beta-barrel proteins into the outer membrane.</text>
</comment>
<dbReference type="RefSeq" id="WP_015830362.1">
    <property type="nucleotide sequence ID" value="NC_012969.1"/>
</dbReference>
<dbReference type="InterPro" id="IPR011990">
    <property type="entry name" value="TPR-like_helical_dom_sf"/>
</dbReference>
<keyword evidence="3 6" id="KW-0564">Palmitate</keyword>
<dbReference type="GO" id="GO:1990063">
    <property type="term" value="C:Bam protein complex"/>
    <property type="evidence" value="ECO:0007669"/>
    <property type="project" value="TreeGrafter"/>
</dbReference>
<feature type="chain" id="PRO_5009008672" description="Outer membrane protein assembly factor BamD" evidence="7">
    <location>
        <begin position="20"/>
        <end position="268"/>
    </location>
</feature>
<evidence type="ECO:0000256" key="4">
    <source>
        <dbReference type="ARBA" id="ARBA00023237"/>
    </source>
</evidence>
<dbReference type="KEGG" id="mei:Msip34_1709"/>
<proteinExistence type="inferred from homology"/>
<dbReference type="NCBIfam" id="TIGR03302">
    <property type="entry name" value="OM_YfiO"/>
    <property type="match status" value="1"/>
</dbReference>
<keyword evidence="2 6" id="KW-0472">Membrane</keyword>
<reference evidence="10" key="1">
    <citation type="submission" date="2009-07" db="EMBL/GenBank/DDBJ databases">
        <title>Complete sequence of chromosome of Methylovorus sp. SIP3-4.</title>
        <authorList>
            <person name="Lucas S."/>
            <person name="Copeland A."/>
            <person name="Lapidus A."/>
            <person name="Glavina del Rio T."/>
            <person name="Tice H."/>
            <person name="Bruce D."/>
            <person name="Goodwin L."/>
            <person name="Pitluck S."/>
            <person name="Clum A."/>
            <person name="Larimer F."/>
            <person name="Land M."/>
            <person name="Hauser L."/>
            <person name="Kyrpides N."/>
            <person name="Mikhailova N."/>
            <person name="Kayluzhnaya M."/>
            <person name="Chistoserdova L."/>
        </authorList>
    </citation>
    <scope>NUCLEOTIDE SEQUENCE [LARGE SCALE GENOMIC DNA]</scope>
    <source>
        <strain evidence="10">SIP3-4</strain>
    </source>
</reference>
<evidence type="ECO:0000256" key="2">
    <source>
        <dbReference type="ARBA" id="ARBA00023136"/>
    </source>
</evidence>
<accession>C6XEH9</accession>
<sequence precursor="true">MKHSLAFIAVLWLSGCAIFGAPTELDETKGWSAQRIYTEADEKMRSRDYEKAIKYFETLESRYPHGRFATQAQMDKIYAYYKRNDPISTIAAADRFIKLHPDHPNIDYAYYMKGLATFNERGVIEKLTKQQISDRDPKSLRESFLALKELVTRYPNSRYVKDATLRMTYLVDMLANSELHVARYYMKRQAYLASVNRCKFVLETYPDSPSVEEALVIMISAYDLMGMTDLKQDTLRVLQTNYPDSKMLKKGVPEERVWWKFWEGLYAS</sequence>
<keyword evidence="4 6" id="KW-0998">Cell outer membrane</keyword>
<dbReference type="STRING" id="582744.Msip34_1709"/>
<dbReference type="AlphaFoldDB" id="C6XEH9"/>
<dbReference type="HOGENOM" id="CLU_065982_0_1_4"/>
<dbReference type="PANTHER" id="PTHR37423">
    <property type="entry name" value="SOLUBLE LYTIC MUREIN TRANSGLYCOSYLASE-RELATED"/>
    <property type="match status" value="1"/>
</dbReference>
<dbReference type="OrthoDB" id="9779191at2"/>
<gene>
    <name evidence="6" type="primary">bamD</name>
    <name evidence="9" type="ordered locus">Msip34_1709</name>
</gene>
<evidence type="ECO:0000259" key="8">
    <source>
        <dbReference type="Pfam" id="PF13525"/>
    </source>
</evidence>